<name>A0AAJ0D9S8_9PEZI</name>
<dbReference type="AlphaFoldDB" id="A0AAJ0D9S8"/>
<feature type="compositionally biased region" description="Polar residues" evidence="1">
    <location>
        <begin position="51"/>
        <end position="67"/>
    </location>
</feature>
<proteinExistence type="predicted"/>
<sequence>MCIIEKKLYSYTDGRERTVESTKYCPRAVGTRMCNRIERRSVQQARIVERSPSTNDGPLTDSYIVTQGTGGRTRVYRDLSNHSSNSSSVCRSTTSERSPVSISSSNSSPPVAGTRTSYSPPASTSGSPSMERTRTPYPPLRPEQFVREDGTAVYDRPPSLEMPRATENERRRPPPRRPSSSSMTAEVDDSQPPSPPPQRRRPSVRIDTNPRPSSSTTPSVESPGLSRLPSARRSYHRRDTRPRNDSGLDRGREEEDRQARIERDRIAASDSRQRAREETTRTSSTERRERHRRAAADALEGGYQTQAQLAEEAQMARERAARSARDSADLGPYYSEEQLQADPALRAAYYSARSGPTTARPSSRRLSNASYSSYVAGPSSPVSARSSLQRPPLSARSSYRPPPIVHQQPSVSRRGSIAARGEDVIAREQARSATERLNSAMGGMSVEDRGEENVYEYEYDERVEGYVPAEEYDYYVLDDGRRLRMSRRRSRRHR</sequence>
<feature type="region of interest" description="Disordered" evidence="1">
    <location>
        <begin position="45"/>
        <end position="423"/>
    </location>
</feature>
<feature type="compositionally biased region" description="Polar residues" evidence="1">
    <location>
        <begin position="380"/>
        <end position="389"/>
    </location>
</feature>
<accession>A0AAJ0D9S8</accession>
<feature type="compositionally biased region" description="Polar residues" evidence="1">
    <location>
        <begin position="114"/>
        <end position="130"/>
    </location>
</feature>
<protein>
    <submittedName>
        <fullName evidence="2">Uncharacterized protein</fullName>
    </submittedName>
</protein>
<feature type="compositionally biased region" description="Basic and acidic residues" evidence="1">
    <location>
        <begin position="241"/>
        <end position="288"/>
    </location>
</feature>
<comment type="caution">
    <text evidence="2">The sequence shown here is derived from an EMBL/GenBank/DDBJ whole genome shotgun (WGS) entry which is preliminary data.</text>
</comment>
<evidence type="ECO:0000313" key="2">
    <source>
        <dbReference type="EMBL" id="KAK3049874.1"/>
    </source>
</evidence>
<gene>
    <name evidence="2" type="ORF">LTR09_008794</name>
</gene>
<feature type="compositionally biased region" description="Low complexity" evidence="1">
    <location>
        <begin position="364"/>
        <end position="374"/>
    </location>
</feature>
<dbReference type="Proteomes" id="UP001271007">
    <property type="component" value="Unassembled WGS sequence"/>
</dbReference>
<feature type="compositionally biased region" description="Low complexity" evidence="1">
    <location>
        <begin position="81"/>
        <end position="110"/>
    </location>
</feature>
<evidence type="ECO:0000313" key="3">
    <source>
        <dbReference type="Proteomes" id="UP001271007"/>
    </source>
</evidence>
<evidence type="ECO:0000256" key="1">
    <source>
        <dbReference type="SAM" id="MobiDB-lite"/>
    </source>
</evidence>
<keyword evidence="3" id="KW-1185">Reference proteome</keyword>
<reference evidence="2" key="1">
    <citation type="submission" date="2023-04" db="EMBL/GenBank/DDBJ databases">
        <title>Black Yeasts Isolated from many extreme environments.</title>
        <authorList>
            <person name="Coleine C."/>
            <person name="Stajich J.E."/>
            <person name="Selbmann L."/>
        </authorList>
    </citation>
    <scope>NUCLEOTIDE SEQUENCE</scope>
    <source>
        <strain evidence="2">CCFEE 5312</strain>
    </source>
</reference>
<feature type="compositionally biased region" description="Basic and acidic residues" evidence="1">
    <location>
        <begin position="314"/>
        <end position="328"/>
    </location>
</feature>
<dbReference type="EMBL" id="JAWDJX010000036">
    <property type="protein sequence ID" value="KAK3049874.1"/>
    <property type="molecule type" value="Genomic_DNA"/>
</dbReference>
<feature type="compositionally biased region" description="Low complexity" evidence="1">
    <location>
        <begin position="209"/>
        <end position="223"/>
    </location>
</feature>
<organism evidence="2 3">
    <name type="scientific">Extremus antarcticus</name>
    <dbReference type="NCBI Taxonomy" id="702011"/>
    <lineage>
        <taxon>Eukaryota</taxon>
        <taxon>Fungi</taxon>
        <taxon>Dikarya</taxon>
        <taxon>Ascomycota</taxon>
        <taxon>Pezizomycotina</taxon>
        <taxon>Dothideomycetes</taxon>
        <taxon>Dothideomycetidae</taxon>
        <taxon>Mycosphaerellales</taxon>
        <taxon>Extremaceae</taxon>
        <taxon>Extremus</taxon>
    </lineage>
</organism>